<accession>A0ABX5XWQ2</accession>
<dbReference type="EMBL" id="CP036432">
    <property type="protein sequence ID" value="QDV85731.1"/>
    <property type="molecule type" value="Genomic_DNA"/>
</dbReference>
<organism evidence="1 2">
    <name type="scientific">Stieleria magnilauensis</name>
    <dbReference type="NCBI Taxonomy" id="2527963"/>
    <lineage>
        <taxon>Bacteria</taxon>
        <taxon>Pseudomonadati</taxon>
        <taxon>Planctomycetota</taxon>
        <taxon>Planctomycetia</taxon>
        <taxon>Pirellulales</taxon>
        <taxon>Pirellulaceae</taxon>
        <taxon>Stieleria</taxon>
    </lineage>
</organism>
<evidence type="ECO:0000313" key="2">
    <source>
        <dbReference type="Proteomes" id="UP000318081"/>
    </source>
</evidence>
<protein>
    <submittedName>
        <fullName evidence="1">Uncharacterized protein</fullName>
    </submittedName>
</protein>
<proteinExistence type="predicted"/>
<reference evidence="1 2" key="1">
    <citation type="submission" date="2019-02" db="EMBL/GenBank/DDBJ databases">
        <title>Deep-cultivation of Planctomycetes and their phenomic and genomic characterization uncovers novel biology.</title>
        <authorList>
            <person name="Wiegand S."/>
            <person name="Jogler M."/>
            <person name="Boedeker C."/>
            <person name="Pinto D."/>
            <person name="Vollmers J."/>
            <person name="Rivas-Marin E."/>
            <person name="Kohn T."/>
            <person name="Peeters S.H."/>
            <person name="Heuer A."/>
            <person name="Rast P."/>
            <person name="Oberbeckmann S."/>
            <person name="Bunk B."/>
            <person name="Jeske O."/>
            <person name="Meyerdierks A."/>
            <person name="Storesund J.E."/>
            <person name="Kallscheuer N."/>
            <person name="Luecker S."/>
            <person name="Lage O.M."/>
            <person name="Pohl T."/>
            <person name="Merkel B.J."/>
            <person name="Hornburger P."/>
            <person name="Mueller R.-W."/>
            <person name="Bruemmer F."/>
            <person name="Labrenz M."/>
            <person name="Spormann A.M."/>
            <person name="Op den Camp H."/>
            <person name="Overmann J."/>
            <person name="Amann R."/>
            <person name="Jetten M.S.M."/>
            <person name="Mascher T."/>
            <person name="Medema M.H."/>
            <person name="Devos D.P."/>
            <person name="Kaster A.-K."/>
            <person name="Ovreas L."/>
            <person name="Rohde M."/>
            <person name="Galperin M.Y."/>
            <person name="Jogler C."/>
        </authorList>
    </citation>
    <scope>NUCLEOTIDE SEQUENCE [LARGE SCALE GENOMIC DNA]</scope>
    <source>
        <strain evidence="1 2">TBK1r</strain>
    </source>
</reference>
<keyword evidence="2" id="KW-1185">Reference proteome</keyword>
<evidence type="ECO:0000313" key="1">
    <source>
        <dbReference type="EMBL" id="QDV85731.1"/>
    </source>
</evidence>
<dbReference type="RefSeq" id="WP_419580287.1">
    <property type="nucleotide sequence ID" value="NZ_CP036432.1"/>
</dbReference>
<gene>
    <name evidence="1" type="ORF">TBK1r_47470</name>
</gene>
<dbReference type="Proteomes" id="UP000318081">
    <property type="component" value="Chromosome"/>
</dbReference>
<name>A0ABX5XWQ2_9BACT</name>
<sequence>MIERFDGTIASPASVRWRATCLRCVAAVVIPSRLVAADVRVSVANSVS</sequence>